<comment type="catalytic activity">
    <reaction evidence="10">
        <text>5-aminomethyl-2-thiouridine(34) in tRNA + S-adenosyl-L-methionine = 5-methylaminomethyl-2-thiouridine(34) in tRNA + S-adenosyl-L-homocysteine + H(+)</text>
        <dbReference type="Rhea" id="RHEA:19569"/>
        <dbReference type="Rhea" id="RHEA-COMP:10195"/>
        <dbReference type="Rhea" id="RHEA-COMP:10197"/>
        <dbReference type="ChEBI" id="CHEBI:15378"/>
        <dbReference type="ChEBI" id="CHEBI:57856"/>
        <dbReference type="ChEBI" id="CHEBI:59789"/>
        <dbReference type="ChEBI" id="CHEBI:74454"/>
        <dbReference type="ChEBI" id="CHEBI:74455"/>
        <dbReference type="EC" id="2.1.1.61"/>
    </reaction>
</comment>
<dbReference type="RefSeq" id="WP_094810423.1">
    <property type="nucleotide sequence ID" value="NZ_NEVU01000001.1"/>
</dbReference>
<dbReference type="Gene3D" id="3.40.50.150">
    <property type="entry name" value="Vaccinia Virus protein VP39"/>
    <property type="match status" value="1"/>
</dbReference>
<evidence type="ECO:0000256" key="2">
    <source>
        <dbReference type="ARBA" id="ARBA00022603"/>
    </source>
</evidence>
<evidence type="ECO:0000256" key="6">
    <source>
        <dbReference type="ARBA" id="ARBA00022694"/>
    </source>
</evidence>
<proteinExistence type="inferred from homology"/>
<evidence type="ECO:0000259" key="12">
    <source>
        <dbReference type="Pfam" id="PF05430"/>
    </source>
</evidence>
<evidence type="ECO:0000256" key="9">
    <source>
        <dbReference type="ARBA" id="ARBA00023268"/>
    </source>
</evidence>
<dbReference type="GO" id="GO:0050660">
    <property type="term" value="F:flavin adenine dinucleotide binding"/>
    <property type="evidence" value="ECO:0007669"/>
    <property type="project" value="UniProtKB-UniRule"/>
</dbReference>
<dbReference type="GO" id="GO:0032259">
    <property type="term" value="P:methylation"/>
    <property type="evidence" value="ECO:0007669"/>
    <property type="project" value="UniProtKB-KW"/>
</dbReference>
<dbReference type="OrthoDB" id="9786494at2"/>
<dbReference type="Pfam" id="PF01266">
    <property type="entry name" value="DAO"/>
    <property type="match status" value="1"/>
</dbReference>
<reference evidence="14" key="1">
    <citation type="submission" date="2017-05" db="EMBL/GenBank/DDBJ databases">
        <title>Complete and WGS of Bordetella genogroups.</title>
        <authorList>
            <person name="Spilker T."/>
            <person name="Lipuma J."/>
        </authorList>
    </citation>
    <scope>NUCLEOTIDE SEQUENCE [LARGE SCALE GENOMIC DNA]</scope>
    <source>
        <strain evidence="14">AU6712</strain>
    </source>
</reference>
<feature type="region of interest" description="tRNA (mnm(5)s(2)U34)-methyltransferase" evidence="10">
    <location>
        <begin position="1"/>
        <end position="238"/>
    </location>
</feature>
<gene>
    <name evidence="10" type="primary">mnmC</name>
    <name evidence="13" type="ORF">CAL22_03610</name>
</gene>
<dbReference type="GO" id="GO:0004808">
    <property type="term" value="F:tRNA (5-methylaminomethyl-2-thiouridylate)(34)-methyltransferase activity"/>
    <property type="evidence" value="ECO:0007669"/>
    <property type="project" value="UniProtKB-EC"/>
</dbReference>
<keyword evidence="14" id="KW-1185">Reference proteome</keyword>
<dbReference type="InterPro" id="IPR047785">
    <property type="entry name" value="tRNA_MNMC2"/>
</dbReference>
<accession>A0A261VVJ1</accession>
<dbReference type="InterPro" id="IPR008471">
    <property type="entry name" value="MnmC-like_methylTransf"/>
</dbReference>
<evidence type="ECO:0000256" key="3">
    <source>
        <dbReference type="ARBA" id="ARBA00022630"/>
    </source>
</evidence>
<dbReference type="InterPro" id="IPR017610">
    <property type="entry name" value="tRNA_S-uridine_synth_MnmC_C"/>
</dbReference>
<feature type="domain" description="FAD dependent oxidoreductase" evidence="11">
    <location>
        <begin position="256"/>
        <end position="592"/>
    </location>
</feature>
<keyword evidence="4 10" id="KW-0808">Transferase</keyword>
<dbReference type="NCBIfam" id="TIGR03197">
    <property type="entry name" value="MnmC_Cterm"/>
    <property type="match status" value="1"/>
</dbReference>
<feature type="region of interest" description="FAD-dependent cmnm(5)s(2)U34 oxidoreductase" evidence="10">
    <location>
        <begin position="259"/>
        <end position="613"/>
    </location>
</feature>
<dbReference type="EMBL" id="NEVU01000001">
    <property type="protein sequence ID" value="OZI77630.1"/>
    <property type="molecule type" value="Genomic_DNA"/>
</dbReference>
<comment type="cofactor">
    <cofactor evidence="10">
        <name>FAD</name>
        <dbReference type="ChEBI" id="CHEBI:57692"/>
    </cofactor>
</comment>
<evidence type="ECO:0000256" key="5">
    <source>
        <dbReference type="ARBA" id="ARBA00022691"/>
    </source>
</evidence>
<comment type="function">
    <text evidence="10">Catalyzes the last two steps in the biosynthesis of 5-methylaminomethyl-2-thiouridine (mnm(5)s(2)U) at the wobble position (U34) in tRNA. Catalyzes the FAD-dependent demodification of cmnm(5)s(2)U34 to nm(5)s(2)U34, followed by the transfer of a methyl group from S-adenosyl-L-methionine to nm(5)s(2)U34, to form mnm(5)s(2)U34.</text>
</comment>
<comment type="similarity">
    <text evidence="10">In the N-terminal section; belongs to the methyltransferase superfamily. tRNA (mnm(5)s(2)U34)-methyltransferase family.</text>
</comment>
<comment type="subcellular location">
    <subcellularLocation>
        <location evidence="10">Cytoplasm</location>
    </subcellularLocation>
</comment>
<dbReference type="InterPro" id="IPR023032">
    <property type="entry name" value="tRNA_MAMT_biosynth_bifunc_MnmC"/>
</dbReference>
<dbReference type="InterPro" id="IPR036188">
    <property type="entry name" value="FAD/NAD-bd_sf"/>
</dbReference>
<name>A0A261VVJ1_9BORD</name>
<dbReference type="Pfam" id="PF05430">
    <property type="entry name" value="Methyltransf_30"/>
    <property type="match status" value="1"/>
</dbReference>
<organism evidence="13 14">
    <name type="scientific">Bordetella genomosp. 12</name>
    <dbReference type="NCBI Taxonomy" id="463035"/>
    <lineage>
        <taxon>Bacteria</taxon>
        <taxon>Pseudomonadati</taxon>
        <taxon>Pseudomonadota</taxon>
        <taxon>Betaproteobacteria</taxon>
        <taxon>Burkholderiales</taxon>
        <taxon>Alcaligenaceae</taxon>
        <taxon>Bordetella</taxon>
    </lineage>
</organism>
<keyword evidence="3 10" id="KW-0285">Flavoprotein</keyword>
<comment type="caution">
    <text evidence="13">The sequence shown here is derived from an EMBL/GenBank/DDBJ whole genome shotgun (WGS) entry which is preliminary data.</text>
</comment>
<dbReference type="PANTHER" id="PTHR13847">
    <property type="entry name" value="SARCOSINE DEHYDROGENASE-RELATED"/>
    <property type="match status" value="1"/>
</dbReference>
<keyword evidence="5 10" id="KW-0949">S-adenosyl-L-methionine</keyword>
<protein>
    <recommendedName>
        <fullName evidence="10">tRNA 5-methylaminomethyl-2-thiouridine biosynthesis bifunctional protein MnmC</fullName>
        <shortName evidence="10">tRNA mnm(5)s(2)U biosynthesis bifunctional protein</shortName>
    </recommendedName>
    <domain>
        <recommendedName>
            <fullName evidence="10">tRNA (mnm(5)s(2)U34)-methyltransferase</fullName>
            <ecNumber evidence="10">2.1.1.61</ecNumber>
        </recommendedName>
    </domain>
    <domain>
        <recommendedName>
            <fullName evidence="10">FAD-dependent cmnm(5)s(2)U34 oxidoreductase</fullName>
            <ecNumber evidence="10">1.5.-.-</ecNumber>
        </recommendedName>
    </domain>
</protein>
<comment type="similarity">
    <text evidence="10">In the C-terminal section; belongs to the DAO family.</text>
</comment>
<dbReference type="GO" id="GO:0005737">
    <property type="term" value="C:cytoplasm"/>
    <property type="evidence" value="ECO:0007669"/>
    <property type="project" value="UniProtKB-SubCell"/>
</dbReference>
<dbReference type="InterPro" id="IPR006076">
    <property type="entry name" value="FAD-dep_OxRdtase"/>
</dbReference>
<dbReference type="NCBIfam" id="NF033855">
    <property type="entry name" value="tRNA_MNMC2"/>
    <property type="match status" value="1"/>
</dbReference>
<dbReference type="PANTHER" id="PTHR13847:SF283">
    <property type="entry name" value="TRNA 5-METHYLAMINOMETHYL-2-THIOURIDINE BIOSYNTHESIS BIFUNCTIONAL PROTEIN MNMC"/>
    <property type="match status" value="1"/>
</dbReference>
<sequence>MAFAYTPLKPAHADLDEDGRLFSRRYGDVYNGPTDALGQARTVFLGGNDLPRRWQGREAFTVCETGFGLGTNFLALWQAWREDPARCGRLHMISIEGHPFSREAYRELWPRHVPEPLRGLARELAAQWPALLPGMHRLEFESGAVTLTLAWGGIEQMAPRLSGCVDAFFLDGFAPKVNPAMWEPALLRRVLRLGSADATLATWCSAGFVRRALQDAGYAVERVQGFGGKRHVTVGRRSAWAHKFAPRPVAAPRAPIVVVGAGLAGAGVAHALALRGLAVQVVAERAPAHGGHLAAALTPVVARDDNPRARLARAGSQRALRRWADIPAVRRVGTLHLERDAGRTAALAETLRILALPPEWVREVDGEQASALAGLAVARGGLFFGDGLLVQPQPLIERLLGTPGIVRIEGRVARLAQAGAAWQALDEGGGVLAEGGHIVLANAQGAQAVLQASGLLDALPRLAQMHALAGEVTHVPAAALAGGPRCVVAGEGYLLPAVAGWCVAGSTYVHGATASAVSAQGQHTNLGKAAGLLGAAVAVAGGELPGWAGWRAVLPGRLPAVGALPQAPGILLATGYASRGLSWSALAGDILAAGLCGEPAPLEADLLAAIAPR</sequence>
<dbReference type="GO" id="GO:0016645">
    <property type="term" value="F:oxidoreductase activity, acting on the CH-NH group of donors"/>
    <property type="evidence" value="ECO:0007669"/>
    <property type="project" value="InterPro"/>
</dbReference>
<dbReference type="EC" id="2.1.1.61" evidence="10"/>
<keyword evidence="8 10" id="KW-0560">Oxidoreductase</keyword>
<dbReference type="HAMAP" id="MF_01102">
    <property type="entry name" value="MnmC"/>
    <property type="match status" value="1"/>
</dbReference>
<evidence type="ECO:0000256" key="7">
    <source>
        <dbReference type="ARBA" id="ARBA00022827"/>
    </source>
</evidence>
<dbReference type="GO" id="GO:0002097">
    <property type="term" value="P:tRNA wobble base modification"/>
    <property type="evidence" value="ECO:0007669"/>
    <property type="project" value="UniProtKB-UniRule"/>
</dbReference>
<evidence type="ECO:0000259" key="11">
    <source>
        <dbReference type="Pfam" id="PF01266"/>
    </source>
</evidence>
<dbReference type="Proteomes" id="UP000216429">
    <property type="component" value="Unassembled WGS sequence"/>
</dbReference>
<evidence type="ECO:0000256" key="1">
    <source>
        <dbReference type="ARBA" id="ARBA00022490"/>
    </source>
</evidence>
<dbReference type="AlphaFoldDB" id="A0A261VVJ1"/>
<dbReference type="EC" id="1.5.-.-" evidence="10"/>
<dbReference type="Gene3D" id="3.50.50.60">
    <property type="entry name" value="FAD/NAD(P)-binding domain"/>
    <property type="match status" value="1"/>
</dbReference>
<dbReference type="Gene3D" id="3.30.9.10">
    <property type="entry name" value="D-Amino Acid Oxidase, subunit A, domain 2"/>
    <property type="match status" value="1"/>
</dbReference>
<evidence type="ECO:0000256" key="4">
    <source>
        <dbReference type="ARBA" id="ARBA00022679"/>
    </source>
</evidence>
<evidence type="ECO:0000313" key="13">
    <source>
        <dbReference type="EMBL" id="OZI77630.1"/>
    </source>
</evidence>
<keyword evidence="6 10" id="KW-0819">tRNA processing</keyword>
<keyword evidence="7 10" id="KW-0274">FAD</keyword>
<evidence type="ECO:0000256" key="10">
    <source>
        <dbReference type="HAMAP-Rule" id="MF_01102"/>
    </source>
</evidence>
<keyword evidence="9 10" id="KW-0511">Multifunctional enzyme</keyword>
<feature type="domain" description="MnmC-like methyltransferase" evidence="12">
    <location>
        <begin position="117"/>
        <end position="236"/>
    </location>
</feature>
<keyword evidence="2 10" id="KW-0489">Methyltransferase</keyword>
<evidence type="ECO:0000256" key="8">
    <source>
        <dbReference type="ARBA" id="ARBA00023002"/>
    </source>
</evidence>
<keyword evidence="1 10" id="KW-0963">Cytoplasm</keyword>
<dbReference type="SUPFAM" id="SSF51905">
    <property type="entry name" value="FAD/NAD(P)-binding domain"/>
    <property type="match status" value="1"/>
</dbReference>
<dbReference type="InterPro" id="IPR029063">
    <property type="entry name" value="SAM-dependent_MTases_sf"/>
</dbReference>
<evidence type="ECO:0000313" key="14">
    <source>
        <dbReference type="Proteomes" id="UP000216429"/>
    </source>
</evidence>